<dbReference type="STRING" id="200378.SAMN05216553_11179"/>
<accession>A0A1G7WVH3</accession>
<keyword evidence="2" id="KW-1185">Reference proteome</keyword>
<protein>
    <submittedName>
        <fullName evidence="1">Uncharacterized protein</fullName>
    </submittedName>
</protein>
<proteinExistence type="predicted"/>
<dbReference type="EMBL" id="FNCC01000011">
    <property type="protein sequence ID" value="SDG75941.1"/>
    <property type="molecule type" value="Genomic_DNA"/>
</dbReference>
<dbReference type="AlphaFoldDB" id="A0A1G7WVH3"/>
<dbReference type="RefSeq" id="WP_090053231.1">
    <property type="nucleotide sequence ID" value="NZ_FNCC01000011.1"/>
</dbReference>
<reference evidence="2" key="1">
    <citation type="submission" date="2016-10" db="EMBL/GenBank/DDBJ databases">
        <authorList>
            <person name="Varghese N."/>
            <person name="Submissions S."/>
        </authorList>
    </citation>
    <scope>NUCLEOTIDE SEQUENCE [LARGE SCALE GENOMIC DNA]</scope>
    <source>
        <strain evidence="2">CGMCC 4.3506</strain>
    </source>
</reference>
<name>A0A1G7WVH3_9PSEU</name>
<gene>
    <name evidence="1" type="ORF">SAMN05216553_11179</name>
</gene>
<sequence length="156" mass="16972">MTVEGFRDVVAAWHVGEKSAADVVSAACDLVLAGIDGPAVCMLAGASPRNAHDEVLLLLEDALLELGLDHHEHHGDGAKVEGLRWKARLTLSGELPPHELTHWARLTFFGSLPEAGTLVDLSYHYRYFDHFGQSLDGLTGPELDERVLAEARRLTA</sequence>
<dbReference type="OrthoDB" id="3692517at2"/>
<evidence type="ECO:0000313" key="2">
    <source>
        <dbReference type="Proteomes" id="UP000199623"/>
    </source>
</evidence>
<evidence type="ECO:0000313" key="1">
    <source>
        <dbReference type="EMBL" id="SDG75941.1"/>
    </source>
</evidence>
<organism evidence="1 2">
    <name type="scientific">Lentzea fradiae</name>
    <dbReference type="NCBI Taxonomy" id="200378"/>
    <lineage>
        <taxon>Bacteria</taxon>
        <taxon>Bacillati</taxon>
        <taxon>Actinomycetota</taxon>
        <taxon>Actinomycetes</taxon>
        <taxon>Pseudonocardiales</taxon>
        <taxon>Pseudonocardiaceae</taxon>
        <taxon>Lentzea</taxon>
    </lineage>
</organism>
<dbReference type="Proteomes" id="UP000199623">
    <property type="component" value="Unassembled WGS sequence"/>
</dbReference>